<evidence type="ECO:0000313" key="5">
    <source>
        <dbReference type="Proteomes" id="UP000198677"/>
    </source>
</evidence>
<evidence type="ECO:0000259" key="3">
    <source>
        <dbReference type="Pfam" id="PF08044"/>
    </source>
</evidence>
<dbReference type="Proteomes" id="UP000198677">
    <property type="component" value="Unassembled WGS sequence"/>
</dbReference>
<dbReference type="PANTHER" id="PTHR40763:SF4">
    <property type="entry name" value="DUF1707 DOMAIN-CONTAINING PROTEIN"/>
    <property type="match status" value="1"/>
</dbReference>
<dbReference type="Pfam" id="PF08044">
    <property type="entry name" value="DUF1707"/>
    <property type="match status" value="1"/>
</dbReference>
<dbReference type="EMBL" id="FOAW01000013">
    <property type="protein sequence ID" value="SEL71112.1"/>
    <property type="molecule type" value="Genomic_DNA"/>
</dbReference>
<dbReference type="AlphaFoldDB" id="A0A1H7SER7"/>
<sequence>MPSKSSLRLRARDTDRVDVCGLLDSAHDDGQLSDFEHRDRTKAAMSARTLTELDALVSDLQIPDKLKGSLPVRSADPDRRRIPGVAAAVAAAAVVALGAVVFSTIGDDGADAPDRPENVLSAPGLARMIEDLRARYGDVVIDEATIYPEYARIQRAEPGAPGMYQDIDYRDGLEEPDPRTGRDPKTVPVDLAQLDIPAVVGLLLGAPQTLGVATPDSIHVSVESGDQAPEVSMYLSDGRAGTSGHLTAGFDGEVFEIYPADD</sequence>
<keyword evidence="2" id="KW-0812">Transmembrane</keyword>
<keyword evidence="2" id="KW-0472">Membrane</keyword>
<dbReference type="InterPro" id="IPR012551">
    <property type="entry name" value="DUF1707_SHOCT-like"/>
</dbReference>
<gene>
    <name evidence="4" type="ORF">SAMN05444583_11361</name>
</gene>
<protein>
    <recommendedName>
        <fullName evidence="3">DUF1707 domain-containing protein</fullName>
    </recommendedName>
</protein>
<organism evidence="4 5">
    <name type="scientific">Rhodococcus maanshanensis</name>
    <dbReference type="NCBI Taxonomy" id="183556"/>
    <lineage>
        <taxon>Bacteria</taxon>
        <taxon>Bacillati</taxon>
        <taxon>Actinomycetota</taxon>
        <taxon>Actinomycetes</taxon>
        <taxon>Mycobacteriales</taxon>
        <taxon>Nocardiaceae</taxon>
        <taxon>Rhodococcus</taxon>
    </lineage>
</organism>
<proteinExistence type="predicted"/>
<feature type="region of interest" description="Disordered" evidence="1">
    <location>
        <begin position="161"/>
        <end position="185"/>
    </location>
</feature>
<feature type="domain" description="DUF1707" evidence="3">
    <location>
        <begin position="9"/>
        <end position="61"/>
    </location>
</feature>
<feature type="compositionally biased region" description="Basic and acidic residues" evidence="1">
    <location>
        <begin position="167"/>
        <end position="185"/>
    </location>
</feature>
<evidence type="ECO:0000256" key="2">
    <source>
        <dbReference type="SAM" id="Phobius"/>
    </source>
</evidence>
<name>A0A1H7SER7_9NOCA</name>
<keyword evidence="5" id="KW-1185">Reference proteome</keyword>
<reference evidence="5" key="1">
    <citation type="submission" date="2016-10" db="EMBL/GenBank/DDBJ databases">
        <authorList>
            <person name="Varghese N."/>
            <person name="Submissions S."/>
        </authorList>
    </citation>
    <scope>NUCLEOTIDE SEQUENCE [LARGE SCALE GENOMIC DNA]</scope>
    <source>
        <strain evidence="5">DSM 44675</strain>
    </source>
</reference>
<dbReference type="RefSeq" id="WP_072753391.1">
    <property type="nucleotide sequence ID" value="NZ_FOAW01000013.1"/>
</dbReference>
<dbReference type="PANTHER" id="PTHR40763">
    <property type="entry name" value="MEMBRANE PROTEIN-RELATED"/>
    <property type="match status" value="1"/>
</dbReference>
<feature type="transmembrane region" description="Helical" evidence="2">
    <location>
        <begin position="82"/>
        <end position="105"/>
    </location>
</feature>
<keyword evidence="2" id="KW-1133">Transmembrane helix</keyword>
<evidence type="ECO:0000313" key="4">
    <source>
        <dbReference type="EMBL" id="SEL71112.1"/>
    </source>
</evidence>
<accession>A0A1H7SER7</accession>
<evidence type="ECO:0000256" key="1">
    <source>
        <dbReference type="SAM" id="MobiDB-lite"/>
    </source>
</evidence>